<dbReference type="KEGG" id="abp:AGABI1DRAFT11256"/>
<evidence type="ECO:0000313" key="5">
    <source>
        <dbReference type="EMBL" id="EKM77727.1"/>
    </source>
</evidence>
<dbReference type="GO" id="GO:0032259">
    <property type="term" value="P:methylation"/>
    <property type="evidence" value="ECO:0007669"/>
    <property type="project" value="UniProtKB-KW"/>
</dbReference>
<dbReference type="GO" id="GO:0008171">
    <property type="term" value="F:O-methyltransferase activity"/>
    <property type="evidence" value="ECO:0007669"/>
    <property type="project" value="InterPro"/>
</dbReference>
<reference evidence="6" key="1">
    <citation type="journal article" date="2012" name="Proc. Natl. Acad. Sci. U.S.A.">
        <title>Genome sequence of the button mushroom Agaricus bisporus reveals mechanisms governing adaptation to a humic-rich ecological niche.</title>
        <authorList>
            <person name="Morin E."/>
            <person name="Kohler A."/>
            <person name="Baker A.R."/>
            <person name="Foulongne-Oriol M."/>
            <person name="Lombard V."/>
            <person name="Nagy L.G."/>
            <person name="Ohm R.A."/>
            <person name="Patyshakuliyeva A."/>
            <person name="Brun A."/>
            <person name="Aerts A.L."/>
            <person name="Bailey A.M."/>
            <person name="Billette C."/>
            <person name="Coutinho P.M."/>
            <person name="Deakin G."/>
            <person name="Doddapaneni H."/>
            <person name="Floudas D."/>
            <person name="Grimwood J."/>
            <person name="Hilden K."/>
            <person name="Kuees U."/>
            <person name="LaButti K.M."/>
            <person name="Lapidus A."/>
            <person name="Lindquist E.A."/>
            <person name="Lucas S.M."/>
            <person name="Murat C."/>
            <person name="Riley R.W."/>
            <person name="Salamov A.A."/>
            <person name="Schmutz J."/>
            <person name="Subramanian V."/>
            <person name="Woesten H.A.B."/>
            <person name="Xu J."/>
            <person name="Eastwood D.C."/>
            <person name="Foster G.D."/>
            <person name="Sonnenberg A.S."/>
            <person name="Cullen D."/>
            <person name="de Vries R.P."/>
            <person name="Lundell T."/>
            <person name="Hibbett D.S."/>
            <person name="Henrissat B."/>
            <person name="Burton K.S."/>
            <person name="Kerrigan R.W."/>
            <person name="Challen M.P."/>
            <person name="Grigoriev I.V."/>
            <person name="Martin F."/>
        </authorList>
    </citation>
    <scope>NUCLEOTIDE SEQUENCE [LARGE SCALE GENOMIC DNA]</scope>
    <source>
        <strain evidence="6">JB137-S8 / ATCC MYA-4627 / FGSC 10392</strain>
    </source>
</reference>
<dbReference type="GeneID" id="18823689"/>
<evidence type="ECO:0000256" key="2">
    <source>
        <dbReference type="ARBA" id="ARBA00022679"/>
    </source>
</evidence>
<gene>
    <name evidence="5" type="ORF">AGABI1DRAFT_11256</name>
</gene>
<keyword evidence="6" id="KW-1185">Reference proteome</keyword>
<dbReference type="InParanoid" id="K5X476"/>
<dbReference type="OrthoDB" id="2410195at2759"/>
<feature type="non-terminal residue" evidence="5">
    <location>
        <position position="436"/>
    </location>
</feature>
<evidence type="ECO:0000259" key="4">
    <source>
        <dbReference type="Pfam" id="PF00891"/>
    </source>
</evidence>
<accession>K5X476</accession>
<dbReference type="InterPro" id="IPR016461">
    <property type="entry name" value="COMT-like"/>
</dbReference>
<evidence type="ECO:0000256" key="3">
    <source>
        <dbReference type="ARBA" id="ARBA00022691"/>
    </source>
</evidence>
<dbReference type="PROSITE" id="PS51683">
    <property type="entry name" value="SAM_OMT_II"/>
    <property type="match status" value="1"/>
</dbReference>
<organism evidence="5 6">
    <name type="scientific">Agaricus bisporus var. burnettii (strain JB137-S8 / ATCC MYA-4627 / FGSC 10392)</name>
    <name type="common">White button mushroom</name>
    <dbReference type="NCBI Taxonomy" id="597362"/>
    <lineage>
        <taxon>Eukaryota</taxon>
        <taxon>Fungi</taxon>
        <taxon>Dikarya</taxon>
        <taxon>Basidiomycota</taxon>
        <taxon>Agaricomycotina</taxon>
        <taxon>Agaricomycetes</taxon>
        <taxon>Agaricomycetidae</taxon>
        <taxon>Agaricales</taxon>
        <taxon>Agaricineae</taxon>
        <taxon>Agaricaceae</taxon>
        <taxon>Agaricus</taxon>
    </lineage>
</organism>
<protein>
    <recommendedName>
        <fullName evidence="4">O-methyltransferase C-terminal domain-containing protein</fullName>
    </recommendedName>
</protein>
<dbReference type="RefSeq" id="XP_007331487.1">
    <property type="nucleotide sequence ID" value="XM_007331425.1"/>
</dbReference>
<dbReference type="SUPFAM" id="SSF53335">
    <property type="entry name" value="S-adenosyl-L-methionine-dependent methyltransferases"/>
    <property type="match status" value="1"/>
</dbReference>
<dbReference type="InterPro" id="IPR001077">
    <property type="entry name" value="COMT_C"/>
</dbReference>
<dbReference type="SUPFAM" id="SSF46785">
    <property type="entry name" value="Winged helix' DNA-binding domain"/>
    <property type="match status" value="1"/>
</dbReference>
<dbReference type="AlphaFoldDB" id="K5X476"/>
<dbReference type="Proteomes" id="UP000008493">
    <property type="component" value="Unassembled WGS sequence"/>
</dbReference>
<dbReference type="OMA" id="YWEVAEN"/>
<name>K5X476_AGABU</name>
<dbReference type="InterPro" id="IPR036390">
    <property type="entry name" value="WH_DNA-bd_sf"/>
</dbReference>
<dbReference type="InterPro" id="IPR029063">
    <property type="entry name" value="SAM-dependent_MTases_sf"/>
</dbReference>
<dbReference type="PANTHER" id="PTHR43712">
    <property type="entry name" value="PUTATIVE (AFU_ORTHOLOGUE AFUA_4G14580)-RELATED"/>
    <property type="match status" value="1"/>
</dbReference>
<dbReference type="HOGENOM" id="CLU_005533_0_3_1"/>
<sequence length="436" mass="47825">LDFPSLDACCDPSSLSEMLTQNPDVIAAINRIIAACGQMTATVQTPFLTICDATMSYHLPSCMRLFEASHTPEILREAGLAGLHVDLISEKNGVDKTKLAHTLRLLATHHIVKELSPDVFALNRISSTIDTGNSFQDIQRTEKKYEGTSGVAAFVGLCSDEVFKSAAYMTDTYLLSRSQTTRAGTDPTKAPFCFAFGTKHTTVYSWFYDPNPNRFRLERFGKAMSGTCSWETPGAILKSFDWQSLPRRSVIVDVGGGIGSTSMLLASAFSSVEDSGLDLRFIIQDRPIVVGMGEKAWAAKRPDVSPVIVHDFFTPQPVKQAAVFLLRVVLHDWPDNFARRILLRLREAATPDTKLLLGEFILPLACPDETGDISLEGIQGIESALGSPPLLSNLGKASANAYWMDMTMQVVFNAQERTLREIVALAASVGWRVIRV</sequence>
<keyword evidence="3" id="KW-0949">S-adenosyl-L-methionine</keyword>
<evidence type="ECO:0000256" key="1">
    <source>
        <dbReference type="ARBA" id="ARBA00022603"/>
    </source>
</evidence>
<proteinExistence type="predicted"/>
<dbReference type="eggNOG" id="KOG3178">
    <property type="taxonomic scope" value="Eukaryota"/>
</dbReference>
<feature type="domain" description="O-methyltransferase C-terminal" evidence="4">
    <location>
        <begin position="192"/>
        <end position="365"/>
    </location>
</feature>
<evidence type="ECO:0000313" key="6">
    <source>
        <dbReference type="Proteomes" id="UP000008493"/>
    </source>
</evidence>
<keyword evidence="2" id="KW-0808">Transferase</keyword>
<dbReference type="Gene3D" id="3.40.50.150">
    <property type="entry name" value="Vaccinia Virus protein VP39"/>
    <property type="match status" value="1"/>
</dbReference>
<dbReference type="EMBL" id="JH971394">
    <property type="protein sequence ID" value="EKM77727.1"/>
    <property type="molecule type" value="Genomic_DNA"/>
</dbReference>
<feature type="non-terminal residue" evidence="5">
    <location>
        <position position="1"/>
    </location>
</feature>
<dbReference type="InterPro" id="IPR036388">
    <property type="entry name" value="WH-like_DNA-bd_sf"/>
</dbReference>
<dbReference type="Pfam" id="PF00891">
    <property type="entry name" value="Methyltransf_2"/>
    <property type="match status" value="1"/>
</dbReference>
<keyword evidence="1" id="KW-0489">Methyltransferase</keyword>
<dbReference type="PANTHER" id="PTHR43712:SF2">
    <property type="entry name" value="O-METHYLTRANSFERASE CICE"/>
    <property type="match status" value="1"/>
</dbReference>
<dbReference type="Gene3D" id="1.10.10.10">
    <property type="entry name" value="Winged helix-like DNA-binding domain superfamily/Winged helix DNA-binding domain"/>
    <property type="match status" value="1"/>
</dbReference>